<comment type="similarity">
    <text evidence="2">Belongs to the fimbrial export usher family.</text>
</comment>
<evidence type="ECO:0000313" key="11">
    <source>
        <dbReference type="Proteomes" id="UP000600307"/>
    </source>
</evidence>
<evidence type="ECO:0000259" key="9">
    <source>
        <dbReference type="Pfam" id="PF13954"/>
    </source>
</evidence>
<dbReference type="Gene3D" id="3.10.20.410">
    <property type="match status" value="1"/>
</dbReference>
<dbReference type="PANTHER" id="PTHR30451">
    <property type="entry name" value="OUTER MEMBRANE USHER PROTEIN"/>
    <property type="match status" value="1"/>
</dbReference>
<name>A0ABS0DY39_9GAMM</name>
<dbReference type="PROSITE" id="PS51257">
    <property type="entry name" value="PROKAR_LIPOPROTEIN"/>
    <property type="match status" value="1"/>
</dbReference>
<keyword evidence="7" id="KW-0472">Membrane</keyword>
<gene>
    <name evidence="10" type="ORF">IV431_25030</name>
</gene>
<reference evidence="10 11" key="1">
    <citation type="submission" date="2020-11" db="EMBL/GenBank/DDBJ databases">
        <title>Taxonomic investigation of Rahnella spp.</title>
        <authorList>
            <person name="Lee S.D."/>
        </authorList>
    </citation>
    <scope>NUCLEOTIDE SEQUENCE [LARGE SCALE GENOMIC DNA]</scope>
    <source>
        <strain evidence="10 11">SAP-10</strain>
    </source>
</reference>
<evidence type="ECO:0000256" key="6">
    <source>
        <dbReference type="ARBA" id="ARBA00022729"/>
    </source>
</evidence>
<keyword evidence="4" id="KW-1029">Fimbrium biogenesis</keyword>
<evidence type="ECO:0000256" key="7">
    <source>
        <dbReference type="ARBA" id="ARBA00023136"/>
    </source>
</evidence>
<protein>
    <submittedName>
        <fullName evidence="10">FimD/PapC N-terminal domain-containing protein</fullName>
    </submittedName>
</protein>
<comment type="caution">
    <text evidence="10">The sequence shown here is derived from an EMBL/GenBank/DDBJ whole genome shotgun (WGS) entry which is preliminary data.</text>
</comment>
<dbReference type="InterPro" id="IPR025885">
    <property type="entry name" value="PapC_N"/>
</dbReference>
<dbReference type="InterPro" id="IPR000015">
    <property type="entry name" value="Fimb_usher"/>
</dbReference>
<evidence type="ECO:0000256" key="1">
    <source>
        <dbReference type="ARBA" id="ARBA00004571"/>
    </source>
</evidence>
<dbReference type="EMBL" id="JADOBH010000012">
    <property type="protein sequence ID" value="MBF7958811.1"/>
    <property type="molecule type" value="Genomic_DNA"/>
</dbReference>
<keyword evidence="6" id="KW-0732">Signal</keyword>
<evidence type="ECO:0000256" key="3">
    <source>
        <dbReference type="ARBA" id="ARBA00022448"/>
    </source>
</evidence>
<proteinExistence type="inferred from homology"/>
<dbReference type="PANTHER" id="PTHR30451:SF21">
    <property type="entry name" value="FIMBRIAL USHER DOMAIN-CONTAINING PROTEIN YDET-RELATED"/>
    <property type="match status" value="1"/>
</dbReference>
<sequence>MSFVMDRTSADKKITLWFIFLLSGCFISVRSLAVEFNVNFIDSADRNNVDLSRFQVAHYIAPGEYLLDVVLNGRTLGDQSLIKYISAENNPDSRLCLPPALVDKFDLTPAAREKLTLWHQGECTSL</sequence>
<dbReference type="InterPro" id="IPR037224">
    <property type="entry name" value="PapC_N_sf"/>
</dbReference>
<feature type="domain" description="PapC N-terminal" evidence="9">
    <location>
        <begin position="35"/>
        <end position="125"/>
    </location>
</feature>
<keyword evidence="11" id="KW-1185">Reference proteome</keyword>
<accession>A0ABS0DY39</accession>
<evidence type="ECO:0000256" key="5">
    <source>
        <dbReference type="ARBA" id="ARBA00022692"/>
    </source>
</evidence>
<organism evidence="10 11">
    <name type="scientific">Rahnella victoriana</name>
    <dbReference type="NCBI Taxonomy" id="1510570"/>
    <lineage>
        <taxon>Bacteria</taxon>
        <taxon>Pseudomonadati</taxon>
        <taxon>Pseudomonadota</taxon>
        <taxon>Gammaproteobacteria</taxon>
        <taxon>Enterobacterales</taxon>
        <taxon>Yersiniaceae</taxon>
        <taxon>Rahnella</taxon>
    </lineage>
</organism>
<keyword evidence="3" id="KW-0813">Transport</keyword>
<evidence type="ECO:0000256" key="4">
    <source>
        <dbReference type="ARBA" id="ARBA00022558"/>
    </source>
</evidence>
<keyword evidence="8" id="KW-0998">Cell outer membrane</keyword>
<evidence type="ECO:0000256" key="2">
    <source>
        <dbReference type="ARBA" id="ARBA00008064"/>
    </source>
</evidence>
<evidence type="ECO:0000256" key="8">
    <source>
        <dbReference type="ARBA" id="ARBA00023237"/>
    </source>
</evidence>
<dbReference type="Proteomes" id="UP000600307">
    <property type="component" value="Unassembled WGS sequence"/>
</dbReference>
<dbReference type="SUPFAM" id="SSF141729">
    <property type="entry name" value="FimD N-terminal domain-like"/>
    <property type="match status" value="1"/>
</dbReference>
<evidence type="ECO:0000313" key="10">
    <source>
        <dbReference type="EMBL" id="MBF7958811.1"/>
    </source>
</evidence>
<keyword evidence="5" id="KW-0812">Transmembrane</keyword>
<dbReference type="Pfam" id="PF13954">
    <property type="entry name" value="PapC_N"/>
    <property type="match status" value="1"/>
</dbReference>
<feature type="non-terminal residue" evidence="10">
    <location>
        <position position="126"/>
    </location>
</feature>
<comment type="subcellular location">
    <subcellularLocation>
        <location evidence="1">Cell outer membrane</location>
        <topology evidence="1">Multi-pass membrane protein</topology>
    </subcellularLocation>
</comment>